<dbReference type="PANTHER" id="PTHR36529">
    <property type="entry name" value="SLL1095 PROTEIN"/>
    <property type="match status" value="1"/>
</dbReference>
<dbReference type="InterPro" id="IPR018641">
    <property type="entry name" value="Trfase_1_rSAM/seldom-assoc"/>
</dbReference>
<protein>
    <submittedName>
        <fullName evidence="1">DUF2064 domain-containing protein</fullName>
    </submittedName>
</protein>
<dbReference type="Proteomes" id="UP001355056">
    <property type="component" value="Unassembled WGS sequence"/>
</dbReference>
<dbReference type="Gene3D" id="3.90.550.10">
    <property type="entry name" value="Spore Coat Polysaccharide Biosynthesis Protein SpsA, Chain A"/>
    <property type="match status" value="1"/>
</dbReference>
<dbReference type="PANTHER" id="PTHR36529:SF1">
    <property type="entry name" value="GLYCOSYLTRANSFERASE"/>
    <property type="match status" value="1"/>
</dbReference>
<dbReference type="RefSeq" id="WP_332616723.1">
    <property type="nucleotide sequence ID" value="NZ_JAXGFP010000004.1"/>
</dbReference>
<name>A0ABU7YZ67_9GAMM</name>
<dbReference type="InterPro" id="IPR029044">
    <property type="entry name" value="Nucleotide-diphossugar_trans"/>
</dbReference>
<gene>
    <name evidence="1" type="ORF">SNE34_09385</name>
</gene>
<dbReference type="EMBL" id="JAXGFP010000004">
    <property type="protein sequence ID" value="MEG3184221.1"/>
    <property type="molecule type" value="Genomic_DNA"/>
</dbReference>
<comment type="caution">
    <text evidence="1">The sequence shown here is derived from an EMBL/GenBank/DDBJ whole genome shotgun (WGS) entry which is preliminary data.</text>
</comment>
<dbReference type="Pfam" id="PF09837">
    <property type="entry name" value="DUF2064"/>
    <property type="match status" value="1"/>
</dbReference>
<evidence type="ECO:0000313" key="1">
    <source>
        <dbReference type="EMBL" id="MEG3184221.1"/>
    </source>
</evidence>
<keyword evidence="2" id="KW-1185">Reference proteome</keyword>
<organism evidence="1 2">
    <name type="scientific">Novilysobacter erysipheiresistens</name>
    <dbReference type="NCBI Taxonomy" id="1749332"/>
    <lineage>
        <taxon>Bacteria</taxon>
        <taxon>Pseudomonadati</taxon>
        <taxon>Pseudomonadota</taxon>
        <taxon>Gammaproteobacteria</taxon>
        <taxon>Lysobacterales</taxon>
        <taxon>Lysobacteraceae</taxon>
        <taxon>Novilysobacter</taxon>
    </lineage>
</organism>
<dbReference type="SUPFAM" id="SSF53448">
    <property type="entry name" value="Nucleotide-diphospho-sugar transferases"/>
    <property type="match status" value="1"/>
</dbReference>
<accession>A0ABU7YZ67</accession>
<evidence type="ECO:0000313" key="2">
    <source>
        <dbReference type="Proteomes" id="UP001355056"/>
    </source>
</evidence>
<sequence>MNGGVAIFVKTPGRSALKTRLAADRGEAYASGWYRRAAAAVASVARQAQARHGLVAYWAVAEADARDAWPDLPTLAQGAGGLGERMARVHAQLVERHGFGLLLGADSPQLTAELLGEAMDWLAASAPRLLLGPASDGGFWIFGGNHALPVVRWTGVAYSTADTAARLRDSLCDAGDWRTLPTLTDVDHASDLPAVRDALQRLQNPTPEQRALAAWMDRHEDSPHA</sequence>
<reference evidence="1 2" key="1">
    <citation type="journal article" date="2016" name="Int. J. Syst. Evol. Microbiol.">
        <title>Lysobacter erysipheiresistens sp. nov., an antagonist of powdery mildew, isolated from tobacco-cultivated soil.</title>
        <authorList>
            <person name="Xie B."/>
            <person name="Li T."/>
            <person name="Lin X."/>
            <person name="Wang C.J."/>
            <person name="Chen Y.J."/>
            <person name="Liu W.J."/>
            <person name="Zhao Z.W."/>
        </authorList>
    </citation>
    <scope>NUCLEOTIDE SEQUENCE [LARGE SCALE GENOMIC DNA]</scope>
    <source>
        <strain evidence="1 2">RS-LYSO-3</strain>
    </source>
</reference>
<proteinExistence type="predicted"/>